<dbReference type="AlphaFoldDB" id="A0A6P1NJ56"/>
<gene>
    <name evidence="2" type="ORF">GU243_14045</name>
</gene>
<proteinExistence type="predicted"/>
<organism evidence="2 3">
    <name type="scientific">Pseudarthrobacter psychrotolerans</name>
    <dbReference type="NCBI Taxonomy" id="2697569"/>
    <lineage>
        <taxon>Bacteria</taxon>
        <taxon>Bacillati</taxon>
        <taxon>Actinomycetota</taxon>
        <taxon>Actinomycetes</taxon>
        <taxon>Micrococcales</taxon>
        <taxon>Micrococcaceae</taxon>
        <taxon>Pseudarthrobacter</taxon>
    </lineage>
</organism>
<evidence type="ECO:0000256" key="1">
    <source>
        <dbReference type="SAM" id="MobiDB-lite"/>
    </source>
</evidence>
<name>A0A6P1NJ56_9MICC</name>
<evidence type="ECO:0000313" key="3">
    <source>
        <dbReference type="Proteomes" id="UP000464186"/>
    </source>
</evidence>
<dbReference type="Proteomes" id="UP000464186">
    <property type="component" value="Chromosome"/>
</dbReference>
<dbReference type="KEGG" id="psey:GU243_14045"/>
<dbReference type="EMBL" id="CP047898">
    <property type="protein sequence ID" value="QHK20665.1"/>
    <property type="molecule type" value="Genomic_DNA"/>
</dbReference>
<feature type="region of interest" description="Disordered" evidence="1">
    <location>
        <begin position="1"/>
        <end position="35"/>
    </location>
</feature>
<protein>
    <submittedName>
        <fullName evidence="2">Uncharacterized protein</fullName>
    </submittedName>
</protein>
<sequence length="51" mass="5540">MQPRHSVTADDIVLGDLPDPGPPGGVRRGSHSDPSFTFRQHLRAFGGEIEE</sequence>
<accession>A0A6P1NJ56</accession>
<evidence type="ECO:0000313" key="2">
    <source>
        <dbReference type="EMBL" id="QHK20665.1"/>
    </source>
</evidence>
<keyword evidence="3" id="KW-1185">Reference proteome</keyword>
<reference evidence="2 3" key="1">
    <citation type="submission" date="2020-01" db="EMBL/GenBank/DDBJ databases">
        <title>Pseudarthrobacter psychrotolerans sp. nov., isolated from antarctic soil.</title>
        <authorList>
            <person name="Shin Y."/>
            <person name="Park W."/>
        </authorList>
    </citation>
    <scope>NUCLEOTIDE SEQUENCE [LARGE SCALE GENOMIC DNA]</scope>
    <source>
        <strain evidence="2 3">YJ56</strain>
    </source>
</reference>